<protein>
    <submittedName>
        <fullName evidence="10">ABC transporter permease</fullName>
    </submittedName>
</protein>
<evidence type="ECO:0000256" key="4">
    <source>
        <dbReference type="ARBA" id="ARBA00022519"/>
    </source>
</evidence>
<dbReference type="PANTHER" id="PTHR43357">
    <property type="entry name" value="INNER MEMBRANE ABC TRANSPORTER PERMEASE PROTEIN YDCV"/>
    <property type="match status" value="1"/>
</dbReference>
<dbReference type="GO" id="GO:0005886">
    <property type="term" value="C:plasma membrane"/>
    <property type="evidence" value="ECO:0007669"/>
    <property type="project" value="UniProtKB-SubCell"/>
</dbReference>
<keyword evidence="5 8" id="KW-0812">Transmembrane</keyword>
<dbReference type="PROSITE" id="PS50928">
    <property type="entry name" value="ABC_TM1"/>
    <property type="match status" value="1"/>
</dbReference>
<feature type="non-terminal residue" evidence="10">
    <location>
        <position position="306"/>
    </location>
</feature>
<keyword evidence="6 8" id="KW-1133">Transmembrane helix</keyword>
<comment type="subcellular location">
    <subcellularLocation>
        <location evidence="1">Cell inner membrane</location>
        <topology evidence="1">Multi-pass membrane protein</topology>
    </subcellularLocation>
</comment>
<feature type="transmembrane region" description="Helical" evidence="8">
    <location>
        <begin position="71"/>
        <end position="94"/>
    </location>
</feature>
<keyword evidence="11" id="KW-1185">Reference proteome</keyword>
<dbReference type="GO" id="GO:0055085">
    <property type="term" value="P:transmembrane transport"/>
    <property type="evidence" value="ECO:0007669"/>
    <property type="project" value="InterPro"/>
</dbReference>
<evidence type="ECO:0000256" key="8">
    <source>
        <dbReference type="SAM" id="Phobius"/>
    </source>
</evidence>
<keyword evidence="7 8" id="KW-0472">Membrane</keyword>
<accession>A0A934TDS4</accession>
<gene>
    <name evidence="10" type="ORF">CCR87_00500</name>
</gene>
<proteinExistence type="predicted"/>
<reference evidence="10" key="1">
    <citation type="submission" date="2017-05" db="EMBL/GenBank/DDBJ databases">
        <authorList>
            <person name="Imhoff J.F."/>
            <person name="Rahn T."/>
            <person name="Kuenzel S."/>
            <person name="Neulinger S.C."/>
        </authorList>
    </citation>
    <scope>NUCLEOTIDE SEQUENCE</scope>
    <source>
        <strain evidence="10">LMG 28126</strain>
    </source>
</reference>
<evidence type="ECO:0000256" key="3">
    <source>
        <dbReference type="ARBA" id="ARBA00022475"/>
    </source>
</evidence>
<evidence type="ECO:0000256" key="7">
    <source>
        <dbReference type="ARBA" id="ARBA00023136"/>
    </source>
</evidence>
<reference evidence="10" key="2">
    <citation type="journal article" date="2020" name="Microorganisms">
        <title>Osmotic Adaptation and Compatible Solute Biosynthesis of Phototrophic Bacteria as Revealed from Genome Analyses.</title>
        <authorList>
            <person name="Imhoff J.F."/>
            <person name="Rahn T."/>
            <person name="Kunzel S."/>
            <person name="Keller A."/>
            <person name="Neulinger S.C."/>
        </authorList>
    </citation>
    <scope>NUCLEOTIDE SEQUENCE</scope>
    <source>
        <strain evidence="10">LMG 28126</strain>
    </source>
</reference>
<dbReference type="InterPro" id="IPR000515">
    <property type="entry name" value="MetI-like"/>
</dbReference>
<evidence type="ECO:0000256" key="6">
    <source>
        <dbReference type="ARBA" id="ARBA00022989"/>
    </source>
</evidence>
<dbReference type="PANTHER" id="PTHR43357:SF4">
    <property type="entry name" value="INNER MEMBRANE ABC TRANSPORTER PERMEASE PROTEIN YDCV"/>
    <property type="match status" value="1"/>
</dbReference>
<dbReference type="EMBL" id="NHSD01000036">
    <property type="protein sequence ID" value="MBK5925849.1"/>
    <property type="molecule type" value="Genomic_DNA"/>
</dbReference>
<feature type="transmembrane region" description="Helical" evidence="8">
    <location>
        <begin position="115"/>
        <end position="136"/>
    </location>
</feature>
<keyword evidence="2" id="KW-0813">Transport</keyword>
<organism evidence="10 11">
    <name type="scientific">Rhodobaculum claviforme</name>
    <dbReference type="NCBI Taxonomy" id="1549854"/>
    <lineage>
        <taxon>Bacteria</taxon>
        <taxon>Pseudomonadati</taxon>
        <taxon>Pseudomonadota</taxon>
        <taxon>Alphaproteobacteria</taxon>
        <taxon>Rhodobacterales</taxon>
        <taxon>Paracoccaceae</taxon>
        <taxon>Rhodobaculum</taxon>
    </lineage>
</organism>
<feature type="transmembrane region" description="Helical" evidence="8">
    <location>
        <begin position="215"/>
        <end position="236"/>
    </location>
</feature>
<feature type="domain" description="ABC transmembrane type-1" evidence="9">
    <location>
        <begin position="65"/>
        <end position="282"/>
    </location>
</feature>
<dbReference type="SUPFAM" id="SSF161098">
    <property type="entry name" value="MetI-like"/>
    <property type="match status" value="1"/>
</dbReference>
<evidence type="ECO:0000259" key="9">
    <source>
        <dbReference type="PROSITE" id="PS50928"/>
    </source>
</evidence>
<evidence type="ECO:0000313" key="11">
    <source>
        <dbReference type="Proteomes" id="UP000706333"/>
    </source>
</evidence>
<comment type="caution">
    <text evidence="10">The sequence shown here is derived from an EMBL/GenBank/DDBJ whole genome shotgun (WGS) entry which is preliminary data.</text>
</comment>
<keyword evidence="3" id="KW-1003">Cell membrane</keyword>
<dbReference type="Proteomes" id="UP000706333">
    <property type="component" value="Unassembled WGS sequence"/>
</dbReference>
<dbReference type="InterPro" id="IPR035906">
    <property type="entry name" value="MetI-like_sf"/>
</dbReference>
<name>A0A934TDS4_9RHOB</name>
<evidence type="ECO:0000313" key="10">
    <source>
        <dbReference type="EMBL" id="MBK5925849.1"/>
    </source>
</evidence>
<dbReference type="AlphaFoldDB" id="A0A934TDS4"/>
<dbReference type="Gene3D" id="1.10.3720.10">
    <property type="entry name" value="MetI-like"/>
    <property type="match status" value="1"/>
</dbReference>
<feature type="transmembrane region" description="Helical" evidence="8">
    <location>
        <begin position="156"/>
        <end position="180"/>
    </location>
</feature>
<evidence type="ECO:0000256" key="2">
    <source>
        <dbReference type="ARBA" id="ARBA00022448"/>
    </source>
</evidence>
<sequence>MRTARRWPRSGAVGVFPALTLVLLAGPVLAGLAGVLAPALGWMPALGGTEVSLAPWRDLAAWPGLGASVRVTLVTGLASTAISLGVVVVFVAGWQGTRSFAAVVRLLSPLLSVPHAAAAFGLAFLIAPSGWIARVLSPALTGWERPPDWLTVNDPWGLALIAGLVVKEVPFLLLMTLAALGQADSLRSARVAQTLGYGRVAGWLKVVLPRVWPQLRLPVLAVLAYSLSVVDMALILGPTRPPTLAVQILTWMTHPDLDRRFAAAAGAVLLGALVAGAVAAFWLAERGLARLGRAWTAGGGRGRGLD</sequence>
<evidence type="ECO:0000256" key="1">
    <source>
        <dbReference type="ARBA" id="ARBA00004429"/>
    </source>
</evidence>
<evidence type="ECO:0000256" key="5">
    <source>
        <dbReference type="ARBA" id="ARBA00022692"/>
    </source>
</evidence>
<feature type="transmembrane region" description="Helical" evidence="8">
    <location>
        <begin position="261"/>
        <end position="284"/>
    </location>
</feature>
<keyword evidence="4" id="KW-0997">Cell inner membrane</keyword>